<keyword evidence="1" id="KW-0472">Membrane</keyword>
<dbReference type="AlphaFoldDB" id="F9S8Q4"/>
<keyword evidence="3" id="KW-1185">Reference proteome</keyword>
<reference evidence="2 3" key="1">
    <citation type="journal article" date="2012" name="Int. J. Syst. Evol. Microbiol.">
        <title>Vibrio caribbeanicus sp. nov., isolated from the marine sponge Scleritoderma cyanea.</title>
        <authorList>
            <person name="Hoffmann M."/>
            <person name="Monday S.R."/>
            <person name="Allard M.W."/>
            <person name="Strain E.A."/>
            <person name="Whittaker P."/>
            <person name="Naum M."/>
            <person name="McCarthy P.J."/>
            <person name="Lopez J.V."/>
            <person name="Fischer M."/>
            <person name="Brown E.W."/>
        </authorList>
    </citation>
    <scope>NUCLEOTIDE SEQUENCE [LARGE SCALE GENOMIC DNA]</scope>
    <source>
        <strain evidence="2 3">ATCC 700023</strain>
    </source>
</reference>
<sequence length="42" mass="4860">MTTSRYTICPKWRSFIITSLFCLLVSIATYTIWGGKAYVHVM</sequence>
<dbReference type="Proteomes" id="UP000004605">
    <property type="component" value="Unassembled WGS sequence"/>
</dbReference>
<evidence type="ECO:0000313" key="3">
    <source>
        <dbReference type="Proteomes" id="UP000004605"/>
    </source>
</evidence>
<feature type="non-terminal residue" evidence="2">
    <location>
        <position position="42"/>
    </location>
</feature>
<feature type="transmembrane region" description="Helical" evidence="1">
    <location>
        <begin position="12"/>
        <end position="33"/>
    </location>
</feature>
<accession>F9S8Q4</accession>
<comment type="caution">
    <text evidence="2">The sequence shown here is derived from an EMBL/GenBank/DDBJ whole genome shotgun (WGS) entry which is preliminary data.</text>
</comment>
<gene>
    <name evidence="2" type="ORF">VII00023_09024</name>
</gene>
<organism evidence="2 3">
    <name type="scientific">Vibrio ichthyoenteri ATCC 700023</name>
    <dbReference type="NCBI Taxonomy" id="870968"/>
    <lineage>
        <taxon>Bacteria</taxon>
        <taxon>Pseudomonadati</taxon>
        <taxon>Pseudomonadota</taxon>
        <taxon>Gammaproteobacteria</taxon>
        <taxon>Vibrionales</taxon>
        <taxon>Vibrionaceae</taxon>
        <taxon>Vibrio</taxon>
    </lineage>
</organism>
<keyword evidence="1" id="KW-0812">Transmembrane</keyword>
<name>F9S8Q4_9VIBR</name>
<evidence type="ECO:0000256" key="1">
    <source>
        <dbReference type="SAM" id="Phobius"/>
    </source>
</evidence>
<keyword evidence="1" id="KW-1133">Transmembrane helix</keyword>
<protein>
    <submittedName>
        <fullName evidence="2">Uncharacterized protein</fullName>
    </submittedName>
</protein>
<dbReference type="EMBL" id="AFWF01000320">
    <property type="protein sequence ID" value="EGU29541.1"/>
    <property type="molecule type" value="Genomic_DNA"/>
</dbReference>
<proteinExistence type="predicted"/>
<evidence type="ECO:0000313" key="2">
    <source>
        <dbReference type="EMBL" id="EGU29541.1"/>
    </source>
</evidence>